<dbReference type="GO" id="GO:0005886">
    <property type="term" value="C:plasma membrane"/>
    <property type="evidence" value="ECO:0007669"/>
    <property type="project" value="TreeGrafter"/>
</dbReference>
<protein>
    <submittedName>
        <fullName evidence="7">Uncharacterized protein</fullName>
    </submittedName>
</protein>
<feature type="transmembrane region" description="Helical" evidence="6">
    <location>
        <begin position="74"/>
        <end position="95"/>
    </location>
</feature>
<organism evidence="7 8">
    <name type="scientific">Camellia sinensis var. sinensis</name>
    <name type="common">China tea</name>
    <dbReference type="NCBI Taxonomy" id="542762"/>
    <lineage>
        <taxon>Eukaryota</taxon>
        <taxon>Viridiplantae</taxon>
        <taxon>Streptophyta</taxon>
        <taxon>Embryophyta</taxon>
        <taxon>Tracheophyta</taxon>
        <taxon>Spermatophyta</taxon>
        <taxon>Magnoliopsida</taxon>
        <taxon>eudicotyledons</taxon>
        <taxon>Gunneridae</taxon>
        <taxon>Pentapetalae</taxon>
        <taxon>asterids</taxon>
        <taxon>Ericales</taxon>
        <taxon>Theaceae</taxon>
        <taxon>Camellia</taxon>
    </lineage>
</organism>
<dbReference type="Pfam" id="PF00953">
    <property type="entry name" value="Glycos_transf_4"/>
    <property type="match status" value="1"/>
</dbReference>
<keyword evidence="4 6" id="KW-1133">Transmembrane helix</keyword>
<comment type="caution">
    <text evidence="7">The sequence shown here is derived from an EMBL/GenBank/DDBJ whole genome shotgun (WGS) entry which is preliminary data.</text>
</comment>
<dbReference type="PANTHER" id="PTHR22926:SF5">
    <property type="entry name" value="PHOSPHO-N-ACETYLMURAMOYL-PENTAPEPTIDE-TRANSFERASE HOMOLOG"/>
    <property type="match status" value="1"/>
</dbReference>
<evidence type="ECO:0000313" key="7">
    <source>
        <dbReference type="EMBL" id="THG03445.1"/>
    </source>
</evidence>
<evidence type="ECO:0000256" key="4">
    <source>
        <dbReference type="ARBA" id="ARBA00022989"/>
    </source>
</evidence>
<evidence type="ECO:0000256" key="1">
    <source>
        <dbReference type="ARBA" id="ARBA00004141"/>
    </source>
</evidence>
<proteinExistence type="predicted"/>
<gene>
    <name evidence="7" type="ORF">TEA_013963</name>
</gene>
<evidence type="ECO:0000256" key="2">
    <source>
        <dbReference type="ARBA" id="ARBA00022679"/>
    </source>
</evidence>
<comment type="subcellular location">
    <subcellularLocation>
        <location evidence="1">Membrane</location>
        <topology evidence="1">Multi-pass membrane protein</topology>
    </subcellularLocation>
</comment>
<dbReference type="InterPro" id="IPR000715">
    <property type="entry name" value="Glycosyl_transferase_4"/>
</dbReference>
<dbReference type="GO" id="GO:0044038">
    <property type="term" value="P:cell wall macromolecule biosynthetic process"/>
    <property type="evidence" value="ECO:0007669"/>
    <property type="project" value="TreeGrafter"/>
</dbReference>
<keyword evidence="5 6" id="KW-0472">Membrane</keyword>
<evidence type="ECO:0000313" key="8">
    <source>
        <dbReference type="Proteomes" id="UP000306102"/>
    </source>
</evidence>
<evidence type="ECO:0000256" key="6">
    <source>
        <dbReference type="SAM" id="Phobius"/>
    </source>
</evidence>
<dbReference type="EMBL" id="SDRB02010958">
    <property type="protein sequence ID" value="THG03445.1"/>
    <property type="molecule type" value="Genomic_DNA"/>
</dbReference>
<dbReference type="Proteomes" id="UP000306102">
    <property type="component" value="Unassembled WGS sequence"/>
</dbReference>
<dbReference type="PANTHER" id="PTHR22926">
    <property type="entry name" value="PHOSPHO-N-ACETYLMURAMOYL-PENTAPEPTIDE-TRANSFERASE"/>
    <property type="match status" value="1"/>
</dbReference>
<accession>A0A4S4DKP0</accession>
<keyword evidence="3 6" id="KW-0812">Transmembrane</keyword>
<evidence type="ECO:0000256" key="3">
    <source>
        <dbReference type="ARBA" id="ARBA00022692"/>
    </source>
</evidence>
<sequence>MEVMQSMRSSRKAKFREAMILGHWHDFIEKLIEILYSYVSDLAIFGASMAGACIGFLSHNRYKASVFMGDTGSLALGGALAAMASCTGMFLPLFISSGIFVLEAASVIMQHSAYICVMAHCREWMINPEHGRLVSSVCLAHNACICILVQCVYHFLCVQHVHLGRFLSADGSLSPFQQLQLAGCNSTSSGTFHDLVSKLKMHGHLSEGSVWVSDTCRTWTRTRTRIGHVMDMCPILCGRYPSSRPPNAFTELATAYSGWHHFTTTLSYVESKNQLLLQAHTFFLAWVYRLGLLDEVSDKERVMRRRWRVNGGVELKAGFVVQ</sequence>
<name>A0A4S4DKP0_CAMSN</name>
<evidence type="ECO:0000256" key="5">
    <source>
        <dbReference type="ARBA" id="ARBA00023136"/>
    </source>
</evidence>
<reference evidence="7 8" key="1">
    <citation type="journal article" date="2018" name="Proc. Natl. Acad. Sci. U.S.A.">
        <title>Draft genome sequence of Camellia sinensis var. sinensis provides insights into the evolution of the tea genome and tea quality.</title>
        <authorList>
            <person name="Wei C."/>
            <person name="Yang H."/>
            <person name="Wang S."/>
            <person name="Zhao J."/>
            <person name="Liu C."/>
            <person name="Gao L."/>
            <person name="Xia E."/>
            <person name="Lu Y."/>
            <person name="Tai Y."/>
            <person name="She G."/>
            <person name="Sun J."/>
            <person name="Cao H."/>
            <person name="Tong W."/>
            <person name="Gao Q."/>
            <person name="Li Y."/>
            <person name="Deng W."/>
            <person name="Jiang X."/>
            <person name="Wang W."/>
            <person name="Chen Q."/>
            <person name="Zhang S."/>
            <person name="Li H."/>
            <person name="Wu J."/>
            <person name="Wang P."/>
            <person name="Li P."/>
            <person name="Shi C."/>
            <person name="Zheng F."/>
            <person name="Jian J."/>
            <person name="Huang B."/>
            <person name="Shan D."/>
            <person name="Shi M."/>
            <person name="Fang C."/>
            <person name="Yue Y."/>
            <person name="Li F."/>
            <person name="Li D."/>
            <person name="Wei S."/>
            <person name="Han B."/>
            <person name="Jiang C."/>
            <person name="Yin Y."/>
            <person name="Xia T."/>
            <person name="Zhang Z."/>
            <person name="Bennetzen J.L."/>
            <person name="Zhao S."/>
            <person name="Wan X."/>
        </authorList>
    </citation>
    <scope>NUCLEOTIDE SEQUENCE [LARGE SCALE GENOMIC DNA]</scope>
    <source>
        <strain evidence="8">cv. Shuchazao</strain>
        <tissue evidence="7">Leaf</tissue>
    </source>
</reference>
<feature type="transmembrane region" description="Helical" evidence="6">
    <location>
        <begin position="42"/>
        <end position="62"/>
    </location>
</feature>
<keyword evidence="2" id="KW-0808">Transferase</keyword>
<dbReference type="GO" id="GO:0071555">
    <property type="term" value="P:cell wall organization"/>
    <property type="evidence" value="ECO:0007669"/>
    <property type="project" value="TreeGrafter"/>
</dbReference>
<dbReference type="AlphaFoldDB" id="A0A4S4DKP0"/>
<dbReference type="GO" id="GO:0016780">
    <property type="term" value="F:phosphotransferase activity, for other substituted phosphate groups"/>
    <property type="evidence" value="ECO:0007669"/>
    <property type="project" value="InterPro"/>
</dbReference>
<keyword evidence="8" id="KW-1185">Reference proteome</keyword>
<dbReference type="STRING" id="542762.A0A4S4DKP0"/>